<organism evidence="1 2">
    <name type="scientific">Streptomyces griseoruber</name>
    <dbReference type="NCBI Taxonomy" id="1943"/>
    <lineage>
        <taxon>Bacteria</taxon>
        <taxon>Bacillati</taxon>
        <taxon>Actinomycetota</taxon>
        <taxon>Actinomycetes</taxon>
        <taxon>Kitasatosporales</taxon>
        <taxon>Streptomycetaceae</taxon>
        <taxon>Streptomyces</taxon>
    </lineage>
</organism>
<proteinExistence type="predicted"/>
<dbReference type="AlphaFoldDB" id="A0A101T4I7"/>
<dbReference type="Proteomes" id="UP000052982">
    <property type="component" value="Unassembled WGS sequence"/>
</dbReference>
<sequence>MSRSPDRLSELIALHIRKTDTENGSALRALLAVIGEQVDLVQSDLERLYDNWFVETAESWAVPYLGDLVGYRLLPGHEEALATAATDRLVARLAPRRDVAATVGARRRKGTLPMLEELASSVADWPSRAVEFHRLLLRDQPIRLYPSSDEAAVRRAQASPGLVDVRDDARLVGIGGPFETQGRLAEAARISSARRQGRYRPANVGAYVWRLRPQPLTYAPAYCIDRARNQFTFSILGNDVPLTTRPVPEPSPEHIAGREHVPAPITRRELADRLPDFYGRDKSFAIWRDGQRDPVPVTDIVVADLSGWFYRARRGQVVVDPELGRIVFGARSAPRRGVWVSYHFLQPSELGGGEYPRDVTTPGAAKVYRVGPDEEFERIQLAYGAWQRDNAGGAQPEAVIEIADSGAYQEQLEFVLSPGDRLEVRGAERRRPVLRLLDWYSNRPDSLQIRALCAEEGDDRPPPRFVLDGLLITGRGISVTGPMGAVVVRHSTLVPGWSLEPHCRPTHPEEPSLVLENTTACVEIAHSVVGSILVVNDEAGTDPVTVCVTDSVLDATGADREAVSAPECRHAHAELTVRRSTVIGEVHAHAVRLGENSVFDGLMHVARRGIGCLRFCYVPPGSRTPRRYHCQPDLVGEDLRRLAESGDVDPADLPRWGALEAARVRPRFTGRRYGAPAYLQLALSCAVEIWRGADDGSELGVLHDLYQPQREDNLRARLAEFSPAGLDAGIVPVN</sequence>
<evidence type="ECO:0000313" key="2">
    <source>
        <dbReference type="Proteomes" id="UP000052982"/>
    </source>
</evidence>
<dbReference type="EMBL" id="LMWW01000013">
    <property type="protein sequence ID" value="KUN85418.1"/>
    <property type="molecule type" value="Genomic_DNA"/>
</dbReference>
<dbReference type="RefSeq" id="WP_055632200.1">
    <property type="nucleotide sequence ID" value="NZ_KQ948765.1"/>
</dbReference>
<dbReference type="OrthoDB" id="626916at2"/>
<evidence type="ECO:0000313" key="1">
    <source>
        <dbReference type="EMBL" id="KUN85418.1"/>
    </source>
</evidence>
<dbReference type="STRING" id="1943.AQJ64_11960"/>
<comment type="caution">
    <text evidence="1">The sequence shown here is derived from an EMBL/GenBank/DDBJ whole genome shotgun (WGS) entry which is preliminary data.</text>
</comment>
<protein>
    <submittedName>
        <fullName evidence="1">Uncharacterized protein</fullName>
    </submittedName>
</protein>
<name>A0A101T4I7_9ACTN</name>
<accession>A0A101T4I7</accession>
<reference evidence="1 2" key="1">
    <citation type="submission" date="2015-10" db="EMBL/GenBank/DDBJ databases">
        <title>Draft genome sequence of Streptomyces griseoruber DSM 40281, type strain for the species Streptomyces griseoruber.</title>
        <authorList>
            <person name="Ruckert C."/>
            <person name="Winkler A."/>
            <person name="Kalinowski J."/>
            <person name="Kampfer P."/>
            <person name="Glaeser S."/>
        </authorList>
    </citation>
    <scope>NUCLEOTIDE SEQUENCE [LARGE SCALE GENOMIC DNA]</scope>
    <source>
        <strain evidence="1 2">DSM 40281</strain>
    </source>
</reference>
<gene>
    <name evidence="1" type="ORF">AQJ64_11960</name>
</gene>
<keyword evidence="2" id="KW-1185">Reference proteome</keyword>